<keyword evidence="1" id="KW-1133">Transmembrane helix</keyword>
<sequence>MKNIAYYFVKYNVLLVVLFLLDRLILSSDNLSIIRAVGIVILISIIDIIRFSKRKYDRLNKIENNKAKPNKKK</sequence>
<comment type="caution">
    <text evidence="2">The sequence shown here is derived from an EMBL/GenBank/DDBJ whole genome shotgun (WGS) entry which is preliminary data.</text>
</comment>
<gene>
    <name evidence="2" type="ORF">SDC9_175985</name>
</gene>
<reference evidence="2" key="1">
    <citation type="submission" date="2019-08" db="EMBL/GenBank/DDBJ databases">
        <authorList>
            <person name="Kucharzyk K."/>
            <person name="Murdoch R.W."/>
            <person name="Higgins S."/>
            <person name="Loffler F."/>
        </authorList>
    </citation>
    <scope>NUCLEOTIDE SEQUENCE</scope>
</reference>
<dbReference type="EMBL" id="VSSQ01078876">
    <property type="protein sequence ID" value="MPN28543.1"/>
    <property type="molecule type" value="Genomic_DNA"/>
</dbReference>
<feature type="transmembrane region" description="Helical" evidence="1">
    <location>
        <begin position="7"/>
        <end position="26"/>
    </location>
</feature>
<dbReference type="AlphaFoldDB" id="A0A645GY35"/>
<proteinExistence type="predicted"/>
<feature type="transmembrane region" description="Helical" evidence="1">
    <location>
        <begin position="32"/>
        <end position="51"/>
    </location>
</feature>
<keyword evidence="1" id="KW-0812">Transmembrane</keyword>
<protein>
    <submittedName>
        <fullName evidence="2">Uncharacterized protein</fullName>
    </submittedName>
</protein>
<evidence type="ECO:0000256" key="1">
    <source>
        <dbReference type="SAM" id="Phobius"/>
    </source>
</evidence>
<evidence type="ECO:0000313" key="2">
    <source>
        <dbReference type="EMBL" id="MPN28543.1"/>
    </source>
</evidence>
<name>A0A645GY35_9ZZZZ</name>
<accession>A0A645GY35</accession>
<organism evidence="2">
    <name type="scientific">bioreactor metagenome</name>
    <dbReference type="NCBI Taxonomy" id="1076179"/>
    <lineage>
        <taxon>unclassified sequences</taxon>
        <taxon>metagenomes</taxon>
        <taxon>ecological metagenomes</taxon>
    </lineage>
</organism>
<keyword evidence="1" id="KW-0472">Membrane</keyword>